<dbReference type="PRINTS" id="PR00344">
    <property type="entry name" value="BCTRLSENSOR"/>
</dbReference>
<dbReference type="SMART" id="SM00028">
    <property type="entry name" value="TPR"/>
    <property type="match status" value="3"/>
</dbReference>
<dbReference type="Proteomes" id="UP000245890">
    <property type="component" value="Unassembled WGS sequence"/>
</dbReference>
<evidence type="ECO:0000256" key="7">
    <source>
        <dbReference type="PROSITE-ProRule" id="PRU00169"/>
    </source>
</evidence>
<dbReference type="InterPro" id="IPR036890">
    <property type="entry name" value="HATPase_C_sf"/>
</dbReference>
<dbReference type="AlphaFoldDB" id="A0A2U0SGY7"/>
<evidence type="ECO:0000256" key="8">
    <source>
        <dbReference type="SAM" id="Phobius"/>
    </source>
</evidence>
<feature type="modified residue" description="4-aspartylphosphate" evidence="7">
    <location>
        <position position="725"/>
    </location>
</feature>
<keyword evidence="8" id="KW-0812">Transmembrane</keyword>
<dbReference type="InterPro" id="IPR001789">
    <property type="entry name" value="Sig_transdc_resp-reg_receiver"/>
</dbReference>
<dbReference type="InterPro" id="IPR003661">
    <property type="entry name" value="HisK_dim/P_dom"/>
</dbReference>
<feature type="chain" id="PRO_5015537847" description="histidine kinase" evidence="9">
    <location>
        <begin position="18"/>
        <end position="809"/>
    </location>
</feature>
<dbReference type="PANTHER" id="PTHR43047">
    <property type="entry name" value="TWO-COMPONENT HISTIDINE PROTEIN KINASE"/>
    <property type="match status" value="1"/>
</dbReference>
<keyword evidence="13" id="KW-1185">Reference proteome</keyword>
<dbReference type="PROSITE" id="PS50109">
    <property type="entry name" value="HIS_KIN"/>
    <property type="match status" value="1"/>
</dbReference>
<feature type="transmembrane region" description="Helical" evidence="8">
    <location>
        <begin position="384"/>
        <end position="404"/>
    </location>
</feature>
<dbReference type="Pfam" id="PF00072">
    <property type="entry name" value="Response_reg"/>
    <property type="match status" value="1"/>
</dbReference>
<dbReference type="InterPro" id="IPR011990">
    <property type="entry name" value="TPR-like_helical_dom_sf"/>
</dbReference>
<accession>A0A2U0SGY7</accession>
<evidence type="ECO:0000256" key="6">
    <source>
        <dbReference type="ARBA" id="ARBA00023012"/>
    </source>
</evidence>
<keyword evidence="4" id="KW-0808">Transferase</keyword>
<dbReference type="InterPro" id="IPR003594">
    <property type="entry name" value="HATPase_dom"/>
</dbReference>
<name>A0A2U0SGY7_9SPHN</name>
<dbReference type="CDD" id="cd00082">
    <property type="entry name" value="HisKA"/>
    <property type="match status" value="1"/>
</dbReference>
<dbReference type="Pfam" id="PF02518">
    <property type="entry name" value="HATPase_c"/>
    <property type="match status" value="1"/>
</dbReference>
<evidence type="ECO:0000259" key="10">
    <source>
        <dbReference type="PROSITE" id="PS50109"/>
    </source>
</evidence>
<protein>
    <recommendedName>
        <fullName evidence="2">histidine kinase</fullName>
        <ecNumber evidence="2">2.7.13.3</ecNumber>
    </recommendedName>
</protein>
<dbReference type="InterPro" id="IPR019734">
    <property type="entry name" value="TPR_rpt"/>
</dbReference>
<dbReference type="Gene3D" id="3.30.565.10">
    <property type="entry name" value="Histidine kinase-like ATPase, C-terminal domain"/>
    <property type="match status" value="1"/>
</dbReference>
<dbReference type="SUPFAM" id="SSF47384">
    <property type="entry name" value="Homodimeric domain of signal transducing histidine kinase"/>
    <property type="match status" value="1"/>
</dbReference>
<dbReference type="CDD" id="cd00156">
    <property type="entry name" value="REC"/>
    <property type="match status" value="1"/>
</dbReference>
<keyword evidence="9" id="KW-0732">Signal</keyword>
<evidence type="ECO:0000256" key="1">
    <source>
        <dbReference type="ARBA" id="ARBA00000085"/>
    </source>
</evidence>
<dbReference type="PANTHER" id="PTHR43047:SF78">
    <property type="entry name" value="SENSORY_REGULATORY PROTEIN RPFC"/>
    <property type="match status" value="1"/>
</dbReference>
<dbReference type="InterPro" id="IPR011006">
    <property type="entry name" value="CheY-like_superfamily"/>
</dbReference>
<evidence type="ECO:0000256" key="4">
    <source>
        <dbReference type="ARBA" id="ARBA00022679"/>
    </source>
</evidence>
<comment type="catalytic activity">
    <reaction evidence="1">
        <text>ATP + protein L-histidine = ADP + protein N-phospho-L-histidine.</text>
        <dbReference type="EC" id="2.7.13.3"/>
    </reaction>
</comment>
<dbReference type="InterPro" id="IPR036097">
    <property type="entry name" value="HisK_dim/P_sf"/>
</dbReference>
<proteinExistence type="predicted"/>
<keyword evidence="3 7" id="KW-0597">Phosphoprotein</keyword>
<dbReference type="PROSITE" id="PS50110">
    <property type="entry name" value="RESPONSE_REGULATORY"/>
    <property type="match status" value="1"/>
</dbReference>
<dbReference type="EC" id="2.7.13.3" evidence="2"/>
<evidence type="ECO:0000259" key="11">
    <source>
        <dbReference type="PROSITE" id="PS50110"/>
    </source>
</evidence>
<dbReference type="CDD" id="cd16922">
    <property type="entry name" value="HATPase_EvgS-ArcB-TorS-like"/>
    <property type="match status" value="1"/>
</dbReference>
<dbReference type="FunFam" id="3.30.565.10:FF:000010">
    <property type="entry name" value="Sensor histidine kinase RcsC"/>
    <property type="match status" value="1"/>
</dbReference>
<dbReference type="SMART" id="SM00448">
    <property type="entry name" value="REC"/>
    <property type="match status" value="1"/>
</dbReference>
<comment type="caution">
    <text evidence="12">The sequence shown here is derived from an EMBL/GenBank/DDBJ whole genome shotgun (WGS) entry which is preliminary data.</text>
</comment>
<dbReference type="SMART" id="SM00387">
    <property type="entry name" value="HATPase_c"/>
    <property type="match status" value="1"/>
</dbReference>
<dbReference type="Gene3D" id="1.25.40.10">
    <property type="entry name" value="Tetratricopeptide repeat domain"/>
    <property type="match status" value="1"/>
</dbReference>
<evidence type="ECO:0000256" key="3">
    <source>
        <dbReference type="ARBA" id="ARBA00022553"/>
    </source>
</evidence>
<reference evidence="12 13" key="1">
    <citation type="submission" date="2018-05" db="EMBL/GenBank/DDBJ databases">
        <title>Description of Sphingomonas pokkalii sp nov, isolated from the rhizosphere of saline tolerant pokkali rice and its draft genome analysis.</title>
        <authorList>
            <person name="Menon R."/>
            <person name="Kumari S."/>
            <person name="Rameshkumar N."/>
        </authorList>
    </citation>
    <scope>NUCLEOTIDE SEQUENCE [LARGE SCALE GENOMIC DNA]</scope>
    <source>
        <strain evidence="12 13">L3B27</strain>
    </source>
</reference>
<evidence type="ECO:0000313" key="13">
    <source>
        <dbReference type="Proteomes" id="UP000245890"/>
    </source>
</evidence>
<evidence type="ECO:0000256" key="9">
    <source>
        <dbReference type="SAM" id="SignalP"/>
    </source>
</evidence>
<dbReference type="RefSeq" id="WP_116470036.1">
    <property type="nucleotide sequence ID" value="NZ_QENQ01000001.1"/>
</dbReference>
<dbReference type="InterPro" id="IPR004358">
    <property type="entry name" value="Sig_transdc_His_kin-like_C"/>
</dbReference>
<dbReference type="SUPFAM" id="SSF52172">
    <property type="entry name" value="CheY-like"/>
    <property type="match status" value="1"/>
</dbReference>
<dbReference type="EMBL" id="QENQ01000001">
    <property type="protein sequence ID" value="PVX30626.1"/>
    <property type="molecule type" value="Genomic_DNA"/>
</dbReference>
<feature type="domain" description="Response regulatory" evidence="11">
    <location>
        <begin position="677"/>
        <end position="792"/>
    </location>
</feature>
<dbReference type="GO" id="GO:0000155">
    <property type="term" value="F:phosphorelay sensor kinase activity"/>
    <property type="evidence" value="ECO:0007669"/>
    <property type="project" value="InterPro"/>
</dbReference>
<keyword evidence="6" id="KW-0902">Two-component regulatory system</keyword>
<evidence type="ECO:0000256" key="5">
    <source>
        <dbReference type="ARBA" id="ARBA00022777"/>
    </source>
</evidence>
<dbReference type="Pfam" id="PF00512">
    <property type="entry name" value="HisKA"/>
    <property type="match status" value="1"/>
</dbReference>
<evidence type="ECO:0000256" key="2">
    <source>
        <dbReference type="ARBA" id="ARBA00012438"/>
    </source>
</evidence>
<evidence type="ECO:0000313" key="12">
    <source>
        <dbReference type="EMBL" id="PVX30626.1"/>
    </source>
</evidence>
<sequence length="809" mass="86863">MLCLSLSLAFAPFPAGAEDLSIPRAIQPALVEAKAHLVEQPLATIPLADEIERFGHSVADPDRRAVLLGTADWLRAEVALRTNRLADADRLLQRGRQSISAVSQPTKLRGDILMSLGTLFLMQDRAADALGSFQQAYRAFDAIHETRSQSIALQNIGALYSSAHDGNRAERYYKQAALIHGDDPLLSLALHNSRGNVLLDLRRYREAEAEYEAAASAARKLGKPILEARVLDNLARNQIESNELLGARKTLNRAFQLVDGADTIGLTRLLNATAAKLAQRQGDLQRAAALIGKTFAGVNPERTPPDFRTPHLFAYSIYRQLGDDRRALIHLEALKRLSDEAAKVATTNSAALMAARFDYANQELTIQRLTTEQLRKAAEVQRTLFLLIGGATMVVIALLTLGLITIRRSRNQVQAANAVLASTNGALEKALQAKTEFLATTSHEIRTPLNGILGMTQVMLADSALAPAARERVQVVHGAGLTMRALVDDILDVAKMETGNLTVDPVAMQLSPLLHDVAQLWTEQARTKGIAFHLDIGTVPDWIVSDPGRLRQVIFNLLSNAIKFTAAGSVSLRAATIESPAAPDGGRLEIAVQDTGIGIPAEKLEEIFESFRQADSSTTREYGGTGLGLTICRNLAHALGGDIRVTSAVGEGSCFTLTLPLSRAEAPTPAAPSNAAAMLIVERNPIVRAMLRRLFEAQMGMVHAVGTVEEALDVAASGITAVLIDDDVLGDPDNALEILRKLRRLLPFSAIAVLAGDAGEEKEMQFLDAGATQVIDKPIAGERLVALVAPPCPQVPDGVGKDPLVSQAA</sequence>
<keyword evidence="8" id="KW-0472">Membrane</keyword>
<keyword evidence="5 12" id="KW-0418">Kinase</keyword>
<dbReference type="SMART" id="SM00388">
    <property type="entry name" value="HisKA"/>
    <property type="match status" value="1"/>
</dbReference>
<keyword evidence="8" id="KW-1133">Transmembrane helix</keyword>
<organism evidence="12 13">
    <name type="scientific">Sphingomonas pokkalii</name>
    <dbReference type="NCBI Taxonomy" id="2175090"/>
    <lineage>
        <taxon>Bacteria</taxon>
        <taxon>Pseudomonadati</taxon>
        <taxon>Pseudomonadota</taxon>
        <taxon>Alphaproteobacteria</taxon>
        <taxon>Sphingomonadales</taxon>
        <taxon>Sphingomonadaceae</taxon>
        <taxon>Sphingomonas</taxon>
    </lineage>
</organism>
<dbReference type="Gene3D" id="3.40.50.2300">
    <property type="match status" value="1"/>
</dbReference>
<feature type="domain" description="Histidine kinase" evidence="10">
    <location>
        <begin position="440"/>
        <end position="663"/>
    </location>
</feature>
<feature type="signal peptide" evidence="9">
    <location>
        <begin position="1"/>
        <end position="17"/>
    </location>
</feature>
<dbReference type="SUPFAM" id="SSF48452">
    <property type="entry name" value="TPR-like"/>
    <property type="match status" value="1"/>
</dbReference>
<gene>
    <name evidence="12" type="ORF">DD559_15825</name>
</gene>
<dbReference type="InterPro" id="IPR005467">
    <property type="entry name" value="His_kinase_dom"/>
</dbReference>
<dbReference type="Gene3D" id="1.10.287.130">
    <property type="match status" value="1"/>
</dbReference>
<dbReference type="SUPFAM" id="SSF55874">
    <property type="entry name" value="ATPase domain of HSP90 chaperone/DNA topoisomerase II/histidine kinase"/>
    <property type="match status" value="1"/>
</dbReference>